<dbReference type="PANTHER" id="PTHR10677:SF3">
    <property type="entry name" value="FI07626P-RELATED"/>
    <property type="match status" value="1"/>
</dbReference>
<feature type="compositionally biased region" description="Low complexity" evidence="1">
    <location>
        <begin position="82"/>
        <end position="99"/>
    </location>
</feature>
<evidence type="ECO:0000259" key="2">
    <source>
        <dbReference type="PROSITE" id="PS50053"/>
    </source>
</evidence>
<comment type="caution">
    <text evidence="3">The sequence shown here is derived from an EMBL/GenBank/DDBJ whole genome shotgun (WGS) entry which is preliminary data.</text>
</comment>
<dbReference type="AlphaFoldDB" id="A0A2U1LJF7"/>
<dbReference type="InterPro" id="IPR029071">
    <property type="entry name" value="Ubiquitin-like_domsf"/>
</dbReference>
<dbReference type="PROSITE" id="PS50053">
    <property type="entry name" value="UBIQUITIN_2"/>
    <property type="match status" value="1"/>
</dbReference>
<dbReference type="GO" id="GO:0005829">
    <property type="term" value="C:cytosol"/>
    <property type="evidence" value="ECO:0007669"/>
    <property type="project" value="TreeGrafter"/>
</dbReference>
<sequence length="198" mass="21724">MFNRGHFPVTLNNNAVSKVVEFKDLLVRKSEIPAIKQKLIYRGIALEDDQTLDSYGLQADHTIHLVIDKKDLLTLAQNPFAGTTRTTPPSNSNPLPNTTTGGGDQINAGTREPYVSGVDRPTGGMPDMLCPAISQMMQTLPSSPHIMDQIIGQNPQLHSMFDSNPQLIEMMQNSEAVCQLTSQMMQVTLSDNFLAADI</sequence>
<dbReference type="PRINTS" id="PR00348">
    <property type="entry name" value="UBIQUITIN"/>
</dbReference>
<evidence type="ECO:0000256" key="1">
    <source>
        <dbReference type="SAM" id="MobiDB-lite"/>
    </source>
</evidence>
<name>A0A2U1LJF7_ARTAN</name>
<dbReference type="STRING" id="35608.A0A2U1LJF7"/>
<feature type="domain" description="Ubiquitin-like" evidence="2">
    <location>
        <begin position="19"/>
        <end position="72"/>
    </location>
</feature>
<dbReference type="GO" id="GO:0031593">
    <property type="term" value="F:polyubiquitin modification-dependent protein binding"/>
    <property type="evidence" value="ECO:0007669"/>
    <property type="project" value="TreeGrafter"/>
</dbReference>
<evidence type="ECO:0000313" key="3">
    <source>
        <dbReference type="EMBL" id="PWA49126.1"/>
    </source>
</evidence>
<keyword evidence="4" id="KW-1185">Reference proteome</keyword>
<dbReference type="InterPro" id="IPR000626">
    <property type="entry name" value="Ubiquitin-like_dom"/>
</dbReference>
<dbReference type="Proteomes" id="UP000245207">
    <property type="component" value="Unassembled WGS sequence"/>
</dbReference>
<dbReference type="SUPFAM" id="SSF54236">
    <property type="entry name" value="Ubiquitin-like"/>
    <property type="match status" value="1"/>
</dbReference>
<gene>
    <name evidence="3" type="ORF">CTI12_AA484570</name>
</gene>
<dbReference type="OrthoDB" id="267397at2759"/>
<organism evidence="3 4">
    <name type="scientific">Artemisia annua</name>
    <name type="common">Sweet wormwood</name>
    <dbReference type="NCBI Taxonomy" id="35608"/>
    <lineage>
        <taxon>Eukaryota</taxon>
        <taxon>Viridiplantae</taxon>
        <taxon>Streptophyta</taxon>
        <taxon>Embryophyta</taxon>
        <taxon>Tracheophyta</taxon>
        <taxon>Spermatophyta</taxon>
        <taxon>Magnoliopsida</taxon>
        <taxon>eudicotyledons</taxon>
        <taxon>Gunneridae</taxon>
        <taxon>Pentapetalae</taxon>
        <taxon>asterids</taxon>
        <taxon>campanulids</taxon>
        <taxon>Asterales</taxon>
        <taxon>Asteraceae</taxon>
        <taxon>Asteroideae</taxon>
        <taxon>Anthemideae</taxon>
        <taxon>Artemisiinae</taxon>
        <taxon>Artemisia</taxon>
    </lineage>
</organism>
<proteinExistence type="predicted"/>
<feature type="region of interest" description="Disordered" evidence="1">
    <location>
        <begin position="80"/>
        <end position="108"/>
    </location>
</feature>
<protein>
    <submittedName>
        <fullName evidence="3">Ubiquitin family protein</fullName>
    </submittedName>
</protein>
<dbReference type="PANTHER" id="PTHR10677">
    <property type="entry name" value="UBIQUILIN"/>
    <property type="match status" value="1"/>
</dbReference>
<dbReference type="GO" id="GO:0006511">
    <property type="term" value="P:ubiquitin-dependent protein catabolic process"/>
    <property type="evidence" value="ECO:0007669"/>
    <property type="project" value="TreeGrafter"/>
</dbReference>
<accession>A0A2U1LJF7</accession>
<dbReference type="Gene3D" id="3.10.20.90">
    <property type="entry name" value="Phosphatidylinositol 3-kinase Catalytic Subunit, Chain A, domain 1"/>
    <property type="match status" value="1"/>
</dbReference>
<dbReference type="EMBL" id="PKPP01009068">
    <property type="protein sequence ID" value="PWA49126.1"/>
    <property type="molecule type" value="Genomic_DNA"/>
</dbReference>
<evidence type="ECO:0000313" key="4">
    <source>
        <dbReference type="Proteomes" id="UP000245207"/>
    </source>
</evidence>
<dbReference type="SMART" id="SM00213">
    <property type="entry name" value="UBQ"/>
    <property type="match status" value="1"/>
</dbReference>
<reference evidence="3 4" key="1">
    <citation type="journal article" date="2018" name="Mol. Plant">
        <title>The genome of Artemisia annua provides insight into the evolution of Asteraceae family and artemisinin biosynthesis.</title>
        <authorList>
            <person name="Shen Q."/>
            <person name="Zhang L."/>
            <person name="Liao Z."/>
            <person name="Wang S."/>
            <person name="Yan T."/>
            <person name="Shi P."/>
            <person name="Liu M."/>
            <person name="Fu X."/>
            <person name="Pan Q."/>
            <person name="Wang Y."/>
            <person name="Lv Z."/>
            <person name="Lu X."/>
            <person name="Zhang F."/>
            <person name="Jiang W."/>
            <person name="Ma Y."/>
            <person name="Chen M."/>
            <person name="Hao X."/>
            <person name="Li L."/>
            <person name="Tang Y."/>
            <person name="Lv G."/>
            <person name="Zhou Y."/>
            <person name="Sun X."/>
            <person name="Brodelius P.E."/>
            <person name="Rose J.K.C."/>
            <person name="Tang K."/>
        </authorList>
    </citation>
    <scope>NUCLEOTIDE SEQUENCE [LARGE SCALE GENOMIC DNA]</scope>
    <source>
        <strain evidence="4">cv. Huhao1</strain>
        <tissue evidence="3">Leaf</tissue>
    </source>
</reference>
<dbReference type="InterPro" id="IPR019956">
    <property type="entry name" value="Ubiquitin_dom"/>
</dbReference>
<dbReference type="Pfam" id="PF23195">
    <property type="entry name" value="UBQLN1"/>
    <property type="match status" value="1"/>
</dbReference>
<dbReference type="InterPro" id="IPR015496">
    <property type="entry name" value="Ubiquilin"/>
</dbReference>
<dbReference type="Pfam" id="PF00240">
    <property type="entry name" value="ubiquitin"/>
    <property type="match status" value="1"/>
</dbReference>